<dbReference type="PANTHER" id="PTHR37299:SF1">
    <property type="entry name" value="STAGE 0 SPORULATION PROTEIN A HOMOLOG"/>
    <property type="match status" value="1"/>
</dbReference>
<gene>
    <name evidence="4" type="ordered locus">Halhy_3213</name>
</gene>
<dbReference type="RefSeq" id="WP_013765614.1">
    <property type="nucleotide sequence ID" value="NC_015510.1"/>
</dbReference>
<protein>
    <submittedName>
        <fullName evidence="4">Two component transcriptional regulator, LytTR family</fullName>
    </submittedName>
</protein>
<keyword evidence="5" id="KW-1185">Reference proteome</keyword>
<evidence type="ECO:0000313" key="4">
    <source>
        <dbReference type="EMBL" id="AEE51073.1"/>
    </source>
</evidence>
<sequence length="241" mass="28094">MKEVLIIDDEPKAVELLSNYVNRLPWLKCVGTYRNPLEALAFLQKHPVDLLLLDIHMPQISGVEFYRALPQKPKVIFTTAYSEYAVASYELEAIDYLVKPITFERFLQACSRCTKEETTVAAVPESNPQAQEIFIKSGPKLYRLNWEEVLFLEKSENYVVFHTCDRKILSRQNMQDVQEILPDFFCKIHKSYIISLRHLNVVERHQVSIGKHEIPIGQSYRPAFFKILSERWGQDKVFDAV</sequence>
<evidence type="ECO:0000259" key="3">
    <source>
        <dbReference type="PROSITE" id="PS50930"/>
    </source>
</evidence>
<proteinExistence type="predicted"/>
<organism evidence="4 5">
    <name type="scientific">Haliscomenobacter hydrossis (strain ATCC 27775 / DSM 1100 / LMG 10767 / O)</name>
    <dbReference type="NCBI Taxonomy" id="760192"/>
    <lineage>
        <taxon>Bacteria</taxon>
        <taxon>Pseudomonadati</taxon>
        <taxon>Bacteroidota</taxon>
        <taxon>Saprospiria</taxon>
        <taxon>Saprospirales</taxon>
        <taxon>Haliscomenobacteraceae</taxon>
        <taxon>Haliscomenobacter</taxon>
    </lineage>
</organism>
<evidence type="ECO:0000259" key="2">
    <source>
        <dbReference type="PROSITE" id="PS50110"/>
    </source>
</evidence>
<dbReference type="Gene3D" id="2.40.50.1020">
    <property type="entry name" value="LytTr DNA-binding domain"/>
    <property type="match status" value="1"/>
</dbReference>
<keyword evidence="1" id="KW-0597">Phosphoprotein</keyword>
<feature type="domain" description="Response regulatory" evidence="2">
    <location>
        <begin position="3"/>
        <end position="114"/>
    </location>
</feature>
<dbReference type="Proteomes" id="UP000008461">
    <property type="component" value="Chromosome"/>
</dbReference>
<feature type="domain" description="HTH LytTR-type" evidence="3">
    <location>
        <begin position="133"/>
        <end position="230"/>
    </location>
</feature>
<evidence type="ECO:0000256" key="1">
    <source>
        <dbReference type="PROSITE-ProRule" id="PRU00169"/>
    </source>
</evidence>
<dbReference type="PROSITE" id="PS50110">
    <property type="entry name" value="RESPONSE_REGULATORY"/>
    <property type="match status" value="1"/>
</dbReference>
<reference evidence="4 5" key="1">
    <citation type="journal article" date="2011" name="Stand. Genomic Sci.">
        <title>Complete genome sequence of Haliscomenobacter hydrossis type strain (O).</title>
        <authorList>
            <consortium name="US DOE Joint Genome Institute (JGI-PGF)"/>
            <person name="Daligault H."/>
            <person name="Lapidus A."/>
            <person name="Zeytun A."/>
            <person name="Nolan M."/>
            <person name="Lucas S."/>
            <person name="Del Rio T.G."/>
            <person name="Tice H."/>
            <person name="Cheng J.F."/>
            <person name="Tapia R."/>
            <person name="Han C."/>
            <person name="Goodwin L."/>
            <person name="Pitluck S."/>
            <person name="Liolios K."/>
            <person name="Pagani I."/>
            <person name="Ivanova N."/>
            <person name="Huntemann M."/>
            <person name="Mavromatis K."/>
            <person name="Mikhailova N."/>
            <person name="Pati A."/>
            <person name="Chen A."/>
            <person name="Palaniappan K."/>
            <person name="Land M."/>
            <person name="Hauser L."/>
            <person name="Brambilla E.M."/>
            <person name="Rohde M."/>
            <person name="Verbarg S."/>
            <person name="Goker M."/>
            <person name="Bristow J."/>
            <person name="Eisen J.A."/>
            <person name="Markowitz V."/>
            <person name="Hugenholtz P."/>
            <person name="Kyrpides N.C."/>
            <person name="Klenk H.P."/>
            <person name="Woyke T."/>
        </authorList>
    </citation>
    <scope>NUCLEOTIDE SEQUENCE [LARGE SCALE GENOMIC DNA]</scope>
    <source>
        <strain evidence="5">ATCC 27775 / DSM 1100 / LMG 10767 / O</strain>
    </source>
</reference>
<dbReference type="InterPro" id="IPR046947">
    <property type="entry name" value="LytR-like"/>
</dbReference>
<dbReference type="Gene3D" id="3.40.50.2300">
    <property type="match status" value="1"/>
</dbReference>
<dbReference type="AlphaFoldDB" id="F4KRY6"/>
<dbReference type="Pfam" id="PF00072">
    <property type="entry name" value="Response_reg"/>
    <property type="match status" value="1"/>
</dbReference>
<feature type="modified residue" description="4-aspartylphosphate" evidence="1">
    <location>
        <position position="54"/>
    </location>
</feature>
<dbReference type="SUPFAM" id="SSF52172">
    <property type="entry name" value="CheY-like"/>
    <property type="match status" value="1"/>
</dbReference>
<dbReference type="InterPro" id="IPR011006">
    <property type="entry name" value="CheY-like_superfamily"/>
</dbReference>
<dbReference type="HOGENOM" id="CLU_000445_14_1_10"/>
<evidence type="ECO:0000313" key="5">
    <source>
        <dbReference type="Proteomes" id="UP000008461"/>
    </source>
</evidence>
<dbReference type="EMBL" id="CP002691">
    <property type="protein sequence ID" value="AEE51073.1"/>
    <property type="molecule type" value="Genomic_DNA"/>
</dbReference>
<dbReference type="InterPro" id="IPR001789">
    <property type="entry name" value="Sig_transdc_resp-reg_receiver"/>
</dbReference>
<dbReference type="Pfam" id="PF04397">
    <property type="entry name" value="LytTR"/>
    <property type="match status" value="1"/>
</dbReference>
<dbReference type="InterPro" id="IPR007492">
    <property type="entry name" value="LytTR_DNA-bd_dom"/>
</dbReference>
<dbReference type="OrthoDB" id="2168082at2"/>
<dbReference type="KEGG" id="hhy:Halhy_3213"/>
<dbReference type="PANTHER" id="PTHR37299">
    <property type="entry name" value="TRANSCRIPTIONAL REGULATOR-RELATED"/>
    <property type="match status" value="1"/>
</dbReference>
<reference key="2">
    <citation type="submission" date="2011-04" db="EMBL/GenBank/DDBJ databases">
        <title>Complete sequence of chromosome of Haliscomenobacter hydrossis DSM 1100.</title>
        <authorList>
            <consortium name="US DOE Joint Genome Institute (JGI-PGF)"/>
            <person name="Lucas S."/>
            <person name="Han J."/>
            <person name="Lapidus A."/>
            <person name="Bruce D."/>
            <person name="Goodwin L."/>
            <person name="Pitluck S."/>
            <person name="Peters L."/>
            <person name="Kyrpides N."/>
            <person name="Mavromatis K."/>
            <person name="Ivanova N."/>
            <person name="Ovchinnikova G."/>
            <person name="Pagani I."/>
            <person name="Daligault H."/>
            <person name="Detter J.C."/>
            <person name="Han C."/>
            <person name="Land M."/>
            <person name="Hauser L."/>
            <person name="Markowitz V."/>
            <person name="Cheng J.-F."/>
            <person name="Hugenholtz P."/>
            <person name="Woyke T."/>
            <person name="Wu D."/>
            <person name="Verbarg S."/>
            <person name="Frueling A."/>
            <person name="Brambilla E."/>
            <person name="Klenk H.-P."/>
            <person name="Eisen J.A."/>
        </authorList>
    </citation>
    <scope>NUCLEOTIDE SEQUENCE</scope>
    <source>
        <strain>DSM 1100</strain>
    </source>
</reference>
<dbReference type="GO" id="GO:0003677">
    <property type="term" value="F:DNA binding"/>
    <property type="evidence" value="ECO:0007669"/>
    <property type="project" value="InterPro"/>
</dbReference>
<dbReference type="SMART" id="SM00850">
    <property type="entry name" value="LytTR"/>
    <property type="match status" value="1"/>
</dbReference>
<dbReference type="eggNOG" id="COG3279">
    <property type="taxonomic scope" value="Bacteria"/>
</dbReference>
<accession>F4KRY6</accession>
<dbReference type="SMART" id="SM00448">
    <property type="entry name" value="REC"/>
    <property type="match status" value="1"/>
</dbReference>
<dbReference type="STRING" id="760192.Halhy_3213"/>
<dbReference type="PROSITE" id="PS50930">
    <property type="entry name" value="HTH_LYTTR"/>
    <property type="match status" value="1"/>
</dbReference>
<name>F4KRY6_HALH1</name>
<dbReference type="GO" id="GO:0000156">
    <property type="term" value="F:phosphorelay response regulator activity"/>
    <property type="evidence" value="ECO:0007669"/>
    <property type="project" value="InterPro"/>
</dbReference>